<feature type="domain" description="ParB-like N-terminal" evidence="1">
    <location>
        <begin position="8"/>
        <end position="94"/>
    </location>
</feature>
<dbReference type="PANTHER" id="PTHR33375">
    <property type="entry name" value="CHROMOSOME-PARTITIONING PROTEIN PARB-RELATED"/>
    <property type="match status" value="1"/>
</dbReference>
<dbReference type="CDD" id="cd16403">
    <property type="entry name" value="ParB_N_like_MT"/>
    <property type="match status" value="1"/>
</dbReference>
<dbReference type="PANTHER" id="PTHR33375:SF1">
    <property type="entry name" value="CHROMOSOME-PARTITIONING PROTEIN PARB-RELATED"/>
    <property type="match status" value="1"/>
</dbReference>
<dbReference type="GO" id="GO:0007059">
    <property type="term" value="P:chromosome segregation"/>
    <property type="evidence" value="ECO:0007669"/>
    <property type="project" value="TreeGrafter"/>
</dbReference>
<name>A0AAI9HGD5_CITFR</name>
<dbReference type="GO" id="GO:0005694">
    <property type="term" value="C:chromosome"/>
    <property type="evidence" value="ECO:0007669"/>
    <property type="project" value="TreeGrafter"/>
</dbReference>
<dbReference type="InterPro" id="IPR036086">
    <property type="entry name" value="ParB/Sulfiredoxin_sf"/>
</dbReference>
<dbReference type="Pfam" id="PF02195">
    <property type="entry name" value="ParB_N"/>
    <property type="match status" value="1"/>
</dbReference>
<protein>
    <submittedName>
        <fullName evidence="2">ParB N-terminal domain-containing protein</fullName>
    </submittedName>
</protein>
<dbReference type="EMBL" id="ABKLER030000007">
    <property type="protein sequence ID" value="EMN4144852.1"/>
    <property type="molecule type" value="Genomic_DNA"/>
</dbReference>
<comment type="caution">
    <text evidence="2">The sequence shown here is derived from an EMBL/GenBank/DDBJ whole genome shotgun (WGS) entry which is preliminary data.</text>
</comment>
<evidence type="ECO:0000313" key="2">
    <source>
        <dbReference type="EMBL" id="EMN4144852.1"/>
    </source>
</evidence>
<proteinExistence type="predicted"/>
<dbReference type="RefSeq" id="WP_048217533.1">
    <property type="nucleotide sequence ID" value="NZ_CAXOME010000024.1"/>
</dbReference>
<dbReference type="SUPFAM" id="SSF110849">
    <property type="entry name" value="ParB/Sulfiredoxin"/>
    <property type="match status" value="1"/>
</dbReference>
<organism evidence="2">
    <name type="scientific">Citrobacter freundii</name>
    <dbReference type="NCBI Taxonomy" id="546"/>
    <lineage>
        <taxon>Bacteria</taxon>
        <taxon>Pseudomonadati</taxon>
        <taxon>Pseudomonadota</taxon>
        <taxon>Gammaproteobacteria</taxon>
        <taxon>Enterobacterales</taxon>
        <taxon>Enterobacteriaceae</taxon>
        <taxon>Citrobacter</taxon>
        <taxon>Citrobacter freundii complex</taxon>
    </lineage>
</organism>
<accession>A0AAI9HGD5</accession>
<dbReference type="AlphaFoldDB" id="A0AAI9HGD5"/>
<reference evidence="2" key="1">
    <citation type="submission" date="2024-02" db="EMBL/GenBank/DDBJ databases">
        <authorList>
            <consortium name="Clinical and Environmental Microbiology Branch: Whole genome sequencing antimicrobial resistance pathogens in the healthcare setting"/>
        </authorList>
    </citation>
    <scope>NUCLEOTIDE SEQUENCE</scope>
    <source>
        <strain evidence="2">2023GN-00102</strain>
    </source>
</reference>
<sequence length="202" mass="22352">MAEQILVIFKNISELNGYERNTRTHSEEQIEQIAASIQEYGWTNPVLIDEDGVIIAGHGRCAAAESLALEQVPTITLTGLTDQQKRAYRIADNKLPLNAGWDEELLKMELDLLNEEGANLSFIGFSDDELSALLTGESVTIDFDDDEDTPGVDIDYMTFCRKRIPLSDIEASALMSRLESFVEKNGSLFGFVTQLLTEGADA</sequence>
<dbReference type="Gene3D" id="3.90.1530.10">
    <property type="entry name" value="Conserved hypothetical protein from pyrococcus furiosus pfu- 392566-001, ParB domain"/>
    <property type="match status" value="1"/>
</dbReference>
<dbReference type="GO" id="GO:0045881">
    <property type="term" value="P:positive regulation of sporulation resulting in formation of a cellular spore"/>
    <property type="evidence" value="ECO:0007669"/>
    <property type="project" value="TreeGrafter"/>
</dbReference>
<dbReference type="InterPro" id="IPR003115">
    <property type="entry name" value="ParB_N"/>
</dbReference>
<evidence type="ECO:0000259" key="1">
    <source>
        <dbReference type="SMART" id="SM00470"/>
    </source>
</evidence>
<dbReference type="SMART" id="SM00470">
    <property type="entry name" value="ParB"/>
    <property type="match status" value="1"/>
</dbReference>
<gene>
    <name evidence="2" type="ORF">PQQ21_002106</name>
</gene>
<dbReference type="InterPro" id="IPR050336">
    <property type="entry name" value="Chromosome_partition/occlusion"/>
</dbReference>